<dbReference type="EMBL" id="FMUB01000002">
    <property type="protein sequence ID" value="SCX06517.1"/>
    <property type="molecule type" value="Genomic_DNA"/>
</dbReference>
<evidence type="ECO:0000256" key="2">
    <source>
        <dbReference type="SAM" id="SignalP"/>
    </source>
</evidence>
<accession>A0A1G4VGR9</accession>
<dbReference type="AlphaFoldDB" id="A0A1G4VGR9"/>
<protein>
    <recommendedName>
        <fullName evidence="5">Copper chaperone PCu(A)C</fullName>
    </recommendedName>
</protein>
<dbReference type="STRING" id="1502745.SAMN02799620_00881"/>
<gene>
    <name evidence="3" type="ORF">SAMN02799620_00881</name>
</gene>
<dbReference type="Gene3D" id="2.60.40.1890">
    <property type="entry name" value="PCu(A)C copper chaperone"/>
    <property type="match status" value="1"/>
</dbReference>
<proteinExistence type="predicted"/>
<feature type="signal peptide" evidence="2">
    <location>
        <begin position="1"/>
        <end position="32"/>
    </location>
</feature>
<dbReference type="InterPro" id="IPR036182">
    <property type="entry name" value="PCuAC_sf"/>
</dbReference>
<evidence type="ECO:0000313" key="3">
    <source>
        <dbReference type="EMBL" id="SCX06517.1"/>
    </source>
</evidence>
<evidence type="ECO:0000313" key="4">
    <source>
        <dbReference type="Proteomes" id="UP000199707"/>
    </source>
</evidence>
<evidence type="ECO:0000256" key="1">
    <source>
        <dbReference type="SAM" id="MobiDB-lite"/>
    </source>
</evidence>
<dbReference type="Proteomes" id="UP000199707">
    <property type="component" value="Unassembled WGS sequence"/>
</dbReference>
<feature type="chain" id="PRO_5038588067" description="Copper chaperone PCu(A)C" evidence="2">
    <location>
        <begin position="33"/>
        <end position="208"/>
    </location>
</feature>
<sequence>MAAVVSKNRFDRRATALTGLAACALMASVALTGCGSGQVSQTANQEPAVNGAAATTGNIALRNVHLRAPQTSDYVQPGSDVELLLVAANNSADVNDKLVSITSDIGEVTLTGDGTVPAAGVLVVGEPDGQLKALDAAERADAVTAEVALTKPITNGLTYHFTFDFEKSGQTTVAVPISAGETPRRDGEPNAGTEKAPEGADADTGGHH</sequence>
<evidence type="ECO:0008006" key="5">
    <source>
        <dbReference type="Google" id="ProtNLM"/>
    </source>
</evidence>
<keyword evidence="2" id="KW-0732">Signal</keyword>
<reference evidence="4" key="1">
    <citation type="submission" date="2016-10" db="EMBL/GenBank/DDBJ databases">
        <authorList>
            <person name="Varghese N."/>
            <person name="Submissions S."/>
        </authorList>
    </citation>
    <scope>NUCLEOTIDE SEQUENCE [LARGE SCALE GENOMIC DNA]</scope>
    <source>
        <strain evidence="4">UNC267MFSha1.1M11</strain>
    </source>
</reference>
<dbReference type="Pfam" id="PF04314">
    <property type="entry name" value="PCuAC"/>
    <property type="match status" value="1"/>
</dbReference>
<dbReference type="PROSITE" id="PS51257">
    <property type="entry name" value="PROKAR_LIPOPROTEIN"/>
    <property type="match status" value="1"/>
</dbReference>
<dbReference type="InterPro" id="IPR007410">
    <property type="entry name" value="LpqE-like"/>
</dbReference>
<name>A0A1G4VGR9_9MYCO</name>
<feature type="region of interest" description="Disordered" evidence="1">
    <location>
        <begin position="178"/>
        <end position="208"/>
    </location>
</feature>
<organism evidence="3 4">
    <name type="scientific">Mycolicibacterium fluoranthenivorans</name>
    <dbReference type="NCBI Taxonomy" id="258505"/>
    <lineage>
        <taxon>Bacteria</taxon>
        <taxon>Bacillati</taxon>
        <taxon>Actinomycetota</taxon>
        <taxon>Actinomycetes</taxon>
        <taxon>Mycobacteriales</taxon>
        <taxon>Mycobacteriaceae</taxon>
        <taxon>Mycolicibacterium</taxon>
    </lineage>
</organism>